<evidence type="ECO:0000313" key="1">
    <source>
        <dbReference type="EMBL" id="CEK85051.1"/>
    </source>
</evidence>
<accession>A0A0B7AYB6</accession>
<feature type="non-terminal residue" evidence="1">
    <location>
        <position position="1"/>
    </location>
</feature>
<name>A0A0B7AYB6_9EUPU</name>
<gene>
    <name evidence="1" type="primary">ORF146012</name>
</gene>
<reference evidence="1" key="1">
    <citation type="submission" date="2014-12" db="EMBL/GenBank/DDBJ databases">
        <title>Insight into the proteome of Arion vulgaris.</title>
        <authorList>
            <person name="Aradska J."/>
            <person name="Bulat T."/>
            <person name="Smidak R."/>
            <person name="Sarate P."/>
            <person name="Gangsoo J."/>
            <person name="Sialana F."/>
            <person name="Bilban M."/>
            <person name="Lubec G."/>
        </authorList>
    </citation>
    <scope>NUCLEOTIDE SEQUENCE</scope>
    <source>
        <tissue evidence="1">Skin</tissue>
    </source>
</reference>
<organism evidence="1">
    <name type="scientific">Arion vulgaris</name>
    <dbReference type="NCBI Taxonomy" id="1028688"/>
    <lineage>
        <taxon>Eukaryota</taxon>
        <taxon>Metazoa</taxon>
        <taxon>Spiralia</taxon>
        <taxon>Lophotrochozoa</taxon>
        <taxon>Mollusca</taxon>
        <taxon>Gastropoda</taxon>
        <taxon>Heterobranchia</taxon>
        <taxon>Euthyneura</taxon>
        <taxon>Panpulmonata</taxon>
        <taxon>Eupulmonata</taxon>
        <taxon>Stylommatophora</taxon>
        <taxon>Helicina</taxon>
        <taxon>Arionoidea</taxon>
        <taxon>Arionidae</taxon>
        <taxon>Arion</taxon>
    </lineage>
</organism>
<protein>
    <submittedName>
        <fullName evidence="1">Uncharacterized protein</fullName>
    </submittedName>
</protein>
<dbReference type="EMBL" id="HACG01038186">
    <property type="protein sequence ID" value="CEK85051.1"/>
    <property type="molecule type" value="Transcribed_RNA"/>
</dbReference>
<sequence>VIPFKFIVMDNSLSGLEFQHAWDVDGKDVLYMKKVVSFKTKTTADKRIFCYVPLTWRTRDVECPSQEDCHMTMSKLLFDYVLGDATYLSFSIVSYLITHQSIFCLIYSQ</sequence>
<proteinExistence type="predicted"/>
<dbReference type="AlphaFoldDB" id="A0A0B7AYB6"/>